<dbReference type="Pfam" id="PF01470">
    <property type="entry name" value="Peptidase_C15"/>
    <property type="match status" value="1"/>
</dbReference>
<comment type="similarity">
    <text evidence="1">Belongs to the peptidase C15 family.</text>
</comment>
<dbReference type="PANTHER" id="PTHR23402">
    <property type="entry name" value="PROTEASE FAMILY C15 PYROGLUTAMYL-PEPTIDASE I-RELATED"/>
    <property type="match status" value="1"/>
</dbReference>
<evidence type="ECO:0000313" key="6">
    <source>
        <dbReference type="EMBL" id="QIB73196.1"/>
    </source>
</evidence>
<evidence type="ECO:0000256" key="2">
    <source>
        <dbReference type="ARBA" id="ARBA00022490"/>
    </source>
</evidence>
<evidence type="ECO:0000313" key="7">
    <source>
        <dbReference type="Proteomes" id="UP000465846"/>
    </source>
</evidence>
<dbReference type="InterPro" id="IPR036440">
    <property type="entry name" value="Peptidase_C15-like_sf"/>
</dbReference>
<dbReference type="GO" id="GO:0016920">
    <property type="term" value="F:pyroglutamyl-peptidase activity"/>
    <property type="evidence" value="ECO:0007669"/>
    <property type="project" value="InterPro"/>
</dbReference>
<keyword evidence="5" id="KW-0788">Thiol protease</keyword>
<reference evidence="6 7" key="1">
    <citation type="submission" date="2020-02" db="EMBL/GenBank/DDBJ databases">
        <title>Whole genome sequence of Halogeometricum borinquense strain wsp4.</title>
        <authorList>
            <person name="Verma D.K."/>
            <person name="Gopal K."/>
            <person name="Prasad E.S."/>
        </authorList>
    </citation>
    <scope>NUCLEOTIDE SEQUENCE [LARGE SCALE GENOMIC DNA]</scope>
    <source>
        <strain evidence="7">wsp4</strain>
    </source>
</reference>
<dbReference type="Proteomes" id="UP000465846">
    <property type="component" value="Chromosome"/>
</dbReference>
<dbReference type="GO" id="GO:0005829">
    <property type="term" value="C:cytosol"/>
    <property type="evidence" value="ECO:0007669"/>
    <property type="project" value="InterPro"/>
</dbReference>
<evidence type="ECO:0000256" key="4">
    <source>
        <dbReference type="ARBA" id="ARBA00022801"/>
    </source>
</evidence>
<dbReference type="GeneID" id="44078176"/>
<dbReference type="CDD" id="cd00501">
    <property type="entry name" value="Peptidase_C15"/>
    <property type="match status" value="1"/>
</dbReference>
<dbReference type="PIRSF" id="PIRSF015592">
    <property type="entry name" value="Prld-crbxl_pptds"/>
    <property type="match status" value="1"/>
</dbReference>
<dbReference type="InterPro" id="IPR016125">
    <property type="entry name" value="Peptidase_C15-like"/>
</dbReference>
<proteinExistence type="inferred from homology"/>
<dbReference type="InterPro" id="IPR000816">
    <property type="entry name" value="Peptidase_C15"/>
</dbReference>
<sequence>MTVVVTGYEPFGELDTNPTAHVAAELDGETVAGESVVGAVLPVAFDSVTARLESLLAEHDPTVFVSTGVARGSAAVRIERVGVNVADAVTTPDNEGADPRNERLADGPAAYFSTLPVESVVTDLLDEGIPACLSNTAGTHLCNDALYTVRHAVERDGRETRSGFVHLPFSPSLAAAAARENEAARGGSVPPSMALTTQTRAVRLAIETTLGSL</sequence>
<accession>A0A6C0UCZ0</accession>
<dbReference type="SUPFAM" id="SSF53182">
    <property type="entry name" value="Pyrrolidone carboxyl peptidase (pyroglutamate aminopeptidase)"/>
    <property type="match status" value="1"/>
</dbReference>
<protein>
    <submittedName>
        <fullName evidence="6">Peptidase</fullName>
    </submittedName>
</protein>
<evidence type="ECO:0000256" key="3">
    <source>
        <dbReference type="ARBA" id="ARBA00022670"/>
    </source>
</evidence>
<organism evidence="6 7">
    <name type="scientific">Halogeometricum borinquense</name>
    <dbReference type="NCBI Taxonomy" id="60847"/>
    <lineage>
        <taxon>Archaea</taxon>
        <taxon>Methanobacteriati</taxon>
        <taxon>Methanobacteriota</taxon>
        <taxon>Stenosarchaea group</taxon>
        <taxon>Halobacteria</taxon>
        <taxon>Halobacteriales</taxon>
        <taxon>Haloferacaceae</taxon>
        <taxon>Halogeometricum</taxon>
    </lineage>
</organism>
<dbReference type="RefSeq" id="WP_163485314.1">
    <property type="nucleotide sequence ID" value="NZ_CP048739.1"/>
</dbReference>
<keyword evidence="3" id="KW-0645">Protease</keyword>
<gene>
    <name evidence="6" type="ORF">G3I44_02205</name>
</gene>
<dbReference type="AlphaFoldDB" id="A0A6C0UCZ0"/>
<keyword evidence="2" id="KW-0963">Cytoplasm</keyword>
<dbReference type="PRINTS" id="PR00706">
    <property type="entry name" value="PYROGLUPTASE"/>
</dbReference>
<keyword evidence="4" id="KW-0378">Hydrolase</keyword>
<evidence type="ECO:0000256" key="1">
    <source>
        <dbReference type="ARBA" id="ARBA00006641"/>
    </source>
</evidence>
<name>A0A6C0UCZ0_9EURY</name>
<dbReference type="PANTHER" id="PTHR23402:SF1">
    <property type="entry name" value="PYROGLUTAMYL-PEPTIDASE I"/>
    <property type="match status" value="1"/>
</dbReference>
<dbReference type="EMBL" id="CP048739">
    <property type="protein sequence ID" value="QIB73196.1"/>
    <property type="molecule type" value="Genomic_DNA"/>
</dbReference>
<dbReference type="Gene3D" id="3.40.630.20">
    <property type="entry name" value="Peptidase C15, pyroglutamyl peptidase I-like"/>
    <property type="match status" value="1"/>
</dbReference>
<evidence type="ECO:0000256" key="5">
    <source>
        <dbReference type="ARBA" id="ARBA00022807"/>
    </source>
</evidence>
<dbReference type="GO" id="GO:0006508">
    <property type="term" value="P:proteolysis"/>
    <property type="evidence" value="ECO:0007669"/>
    <property type="project" value="UniProtKB-KW"/>
</dbReference>